<keyword evidence="4" id="KW-0472">Membrane</keyword>
<dbReference type="Gene3D" id="1.10.238.20">
    <property type="entry name" value="Pheromone/general odorant binding protein domain"/>
    <property type="match status" value="1"/>
</dbReference>
<dbReference type="PANTHER" id="PTHR21364">
    <property type="entry name" value="GENERAL ODORANT-BINDING PROTEIN 19A"/>
    <property type="match status" value="1"/>
</dbReference>
<evidence type="ECO:0000256" key="2">
    <source>
        <dbReference type="ARBA" id="ARBA00008098"/>
    </source>
</evidence>
<keyword evidence="4" id="KW-0812">Transmembrane</keyword>
<protein>
    <submittedName>
        <fullName evidence="5">Odorant binding protein 1</fullName>
    </submittedName>
</protein>
<comment type="subcellular location">
    <subcellularLocation>
        <location evidence="1">Secreted</location>
    </subcellularLocation>
</comment>
<evidence type="ECO:0000256" key="4">
    <source>
        <dbReference type="SAM" id="Phobius"/>
    </source>
</evidence>
<keyword evidence="4" id="KW-1133">Transmembrane helix</keyword>
<dbReference type="InterPro" id="IPR036728">
    <property type="entry name" value="PBP_GOBP_sf"/>
</dbReference>
<dbReference type="GO" id="GO:0035275">
    <property type="term" value="F:dibutyl phthalate binding"/>
    <property type="evidence" value="ECO:0007669"/>
    <property type="project" value="TreeGrafter"/>
</dbReference>
<dbReference type="Pfam" id="PF01395">
    <property type="entry name" value="PBP_GOBP"/>
    <property type="match status" value="1"/>
</dbReference>
<dbReference type="AlphaFoldDB" id="A0A0X8AZ77"/>
<accession>A0A0X8AZ77</accession>
<keyword evidence="3" id="KW-0964">Secreted</keyword>
<dbReference type="SMART" id="SM00708">
    <property type="entry name" value="PhBP"/>
    <property type="match status" value="1"/>
</dbReference>
<gene>
    <name evidence="5" type="primary">OBP1</name>
</gene>
<dbReference type="GO" id="GO:0005576">
    <property type="term" value="C:extracellular region"/>
    <property type="evidence" value="ECO:0007669"/>
    <property type="project" value="UniProtKB-SubCell"/>
</dbReference>
<dbReference type="PANTHER" id="PTHR21364:SF2">
    <property type="entry name" value="GENERAL ODORANT-BINDING PROTEIN 19A"/>
    <property type="match status" value="1"/>
</dbReference>
<dbReference type="InterPro" id="IPR006170">
    <property type="entry name" value="PBP/GOBP"/>
</dbReference>
<dbReference type="GO" id="GO:0005549">
    <property type="term" value="F:odorant binding"/>
    <property type="evidence" value="ECO:0007669"/>
    <property type="project" value="InterPro"/>
</dbReference>
<feature type="transmembrane region" description="Helical" evidence="4">
    <location>
        <begin position="20"/>
        <end position="39"/>
    </location>
</feature>
<dbReference type="SUPFAM" id="SSF47565">
    <property type="entry name" value="Insect pheromone/odorant-binding proteins"/>
    <property type="match status" value="1"/>
</dbReference>
<proteinExistence type="evidence at transcript level"/>
<organism evidence="5">
    <name type="scientific">Liriomyza sativae</name>
    <name type="common">Vegetable leafminer</name>
    <dbReference type="NCBI Taxonomy" id="127406"/>
    <lineage>
        <taxon>Eukaryota</taxon>
        <taxon>Metazoa</taxon>
        <taxon>Ecdysozoa</taxon>
        <taxon>Arthropoda</taxon>
        <taxon>Hexapoda</taxon>
        <taxon>Insecta</taxon>
        <taxon>Pterygota</taxon>
        <taxon>Neoptera</taxon>
        <taxon>Endopterygota</taxon>
        <taxon>Diptera</taxon>
        <taxon>Brachycera</taxon>
        <taxon>Muscomorpha</taxon>
        <taxon>Opomyzoidea</taxon>
        <taxon>Agromyzidae</taxon>
        <taxon>Phytomyzinae</taxon>
        <taxon>Liriomyza</taxon>
    </lineage>
</organism>
<dbReference type="CDD" id="cd23992">
    <property type="entry name" value="PBP_GOBP"/>
    <property type="match status" value="1"/>
</dbReference>
<reference evidence="5" key="1">
    <citation type="submission" date="2015-07" db="EMBL/GenBank/DDBJ databases">
        <title>Identification and tissue distribution of odorant binding protein genes in the vegetable leafminer Liriomyza sativae.</title>
        <authorList>
            <person name="Zhang L."/>
            <person name="Lei Z."/>
        </authorList>
    </citation>
    <scope>NUCLEOTIDE SEQUENCE</scope>
</reference>
<evidence type="ECO:0000313" key="5">
    <source>
        <dbReference type="EMBL" id="ALZ41694.1"/>
    </source>
</evidence>
<comment type="similarity">
    <text evidence="2">Belongs to the PBP/GOBP family.</text>
</comment>
<evidence type="ECO:0000256" key="1">
    <source>
        <dbReference type="ARBA" id="ARBA00004613"/>
    </source>
</evidence>
<dbReference type="EMBL" id="KT250750">
    <property type="protein sequence ID" value="ALZ41694.1"/>
    <property type="molecule type" value="mRNA"/>
</dbReference>
<sequence>MISRWKDFFSIYLFSDMICNWFWIGGVFLVSVQPILGGVTQEQMMSAGKLMRDVCHPKFSKVSVEQADSISKGIIPDDKDSKCYINCILEMMQMMKKGKFLYESSLKQIDVLVPDDMVEEYRNGVTACKDAAQGIKNNCEASYALLVCFRDKISRFMFP</sequence>
<evidence type="ECO:0000256" key="3">
    <source>
        <dbReference type="ARBA" id="ARBA00022525"/>
    </source>
</evidence>
<dbReference type="GO" id="GO:0042048">
    <property type="term" value="P:olfactory behavior"/>
    <property type="evidence" value="ECO:0007669"/>
    <property type="project" value="TreeGrafter"/>
</dbReference>
<dbReference type="FunFam" id="1.10.238.20:FF:000001">
    <property type="entry name" value="General odorant-binding protein lush"/>
    <property type="match status" value="1"/>
</dbReference>
<name>A0A0X8AZ77_LIRSA</name>
<dbReference type="GO" id="GO:0007608">
    <property type="term" value="P:sensory perception of smell"/>
    <property type="evidence" value="ECO:0007669"/>
    <property type="project" value="TreeGrafter"/>
</dbReference>